<accession>A0ACB8UAV2</accession>
<sequence>MAPKTKSTMKQQALGFTTKRLTAASNAKLKESLSPVTVPSTPTPVTMVESTEASGSEAQEATSASRSVPRQRKTRAATKAQGAYGSGASKKRKLQDVEEVIPSAEMGKGKQARNKKVFNSRASLENVEDHDTPTRVDESSDVEPQDYQEVDTSESAKKARVRKYYGEARKKMGYLAPIHAKGQTKEDHILRVFDLSYEYGPCVGMTRLQRWERADTLGLNPPLAVKEILLDELAKESTTRDECVFFGEV</sequence>
<organism evidence="1 2">
    <name type="scientific">Irpex rosettiformis</name>
    <dbReference type="NCBI Taxonomy" id="378272"/>
    <lineage>
        <taxon>Eukaryota</taxon>
        <taxon>Fungi</taxon>
        <taxon>Dikarya</taxon>
        <taxon>Basidiomycota</taxon>
        <taxon>Agaricomycotina</taxon>
        <taxon>Agaricomycetes</taxon>
        <taxon>Polyporales</taxon>
        <taxon>Irpicaceae</taxon>
        <taxon>Irpex</taxon>
    </lineage>
</organism>
<evidence type="ECO:0000313" key="1">
    <source>
        <dbReference type="EMBL" id="KAI0091453.1"/>
    </source>
</evidence>
<name>A0ACB8UAV2_9APHY</name>
<gene>
    <name evidence="1" type="ORF">BDY19DRAFT_930567</name>
</gene>
<protein>
    <submittedName>
        <fullName evidence="1">DNA polymerase delta, subunit 4-domain-containing protein</fullName>
    </submittedName>
</protein>
<reference evidence="1" key="1">
    <citation type="journal article" date="2021" name="Environ. Microbiol.">
        <title>Gene family expansions and transcriptome signatures uncover fungal adaptations to wood decay.</title>
        <authorList>
            <person name="Hage H."/>
            <person name="Miyauchi S."/>
            <person name="Viragh M."/>
            <person name="Drula E."/>
            <person name="Min B."/>
            <person name="Chaduli D."/>
            <person name="Navarro D."/>
            <person name="Favel A."/>
            <person name="Norest M."/>
            <person name="Lesage-Meessen L."/>
            <person name="Balint B."/>
            <person name="Merenyi Z."/>
            <person name="de Eugenio L."/>
            <person name="Morin E."/>
            <person name="Martinez A.T."/>
            <person name="Baldrian P."/>
            <person name="Stursova M."/>
            <person name="Martinez M.J."/>
            <person name="Novotny C."/>
            <person name="Magnuson J.K."/>
            <person name="Spatafora J.W."/>
            <person name="Maurice S."/>
            <person name="Pangilinan J."/>
            <person name="Andreopoulos W."/>
            <person name="LaButti K."/>
            <person name="Hundley H."/>
            <person name="Na H."/>
            <person name="Kuo A."/>
            <person name="Barry K."/>
            <person name="Lipzen A."/>
            <person name="Henrissat B."/>
            <person name="Riley R."/>
            <person name="Ahrendt S."/>
            <person name="Nagy L.G."/>
            <person name="Grigoriev I.V."/>
            <person name="Martin F."/>
            <person name="Rosso M.N."/>
        </authorList>
    </citation>
    <scope>NUCLEOTIDE SEQUENCE</scope>
    <source>
        <strain evidence="1">CBS 384.51</strain>
    </source>
</reference>
<proteinExistence type="predicted"/>
<dbReference type="EMBL" id="MU274905">
    <property type="protein sequence ID" value="KAI0091453.1"/>
    <property type="molecule type" value="Genomic_DNA"/>
</dbReference>
<comment type="caution">
    <text evidence="1">The sequence shown here is derived from an EMBL/GenBank/DDBJ whole genome shotgun (WGS) entry which is preliminary data.</text>
</comment>
<evidence type="ECO:0000313" key="2">
    <source>
        <dbReference type="Proteomes" id="UP001055072"/>
    </source>
</evidence>
<keyword evidence="2" id="KW-1185">Reference proteome</keyword>
<dbReference type="Proteomes" id="UP001055072">
    <property type="component" value="Unassembled WGS sequence"/>
</dbReference>